<dbReference type="AlphaFoldDB" id="A0A811RJE2"/>
<accession>A0A811RJE2</accession>
<name>A0A811RJE2_9POAL</name>
<protein>
    <submittedName>
        <fullName evidence="1">Uncharacterized protein</fullName>
    </submittedName>
</protein>
<comment type="caution">
    <text evidence="1">The sequence shown here is derived from an EMBL/GenBank/DDBJ whole genome shotgun (WGS) entry which is preliminary data.</text>
</comment>
<evidence type="ECO:0000313" key="1">
    <source>
        <dbReference type="EMBL" id="CAD6270526.1"/>
    </source>
</evidence>
<dbReference type="Proteomes" id="UP000604825">
    <property type="component" value="Unassembled WGS sequence"/>
</dbReference>
<evidence type="ECO:0000313" key="2">
    <source>
        <dbReference type="Proteomes" id="UP000604825"/>
    </source>
</evidence>
<dbReference type="EMBL" id="CAJGYO010000015">
    <property type="protein sequence ID" value="CAD6270526.1"/>
    <property type="molecule type" value="Genomic_DNA"/>
</dbReference>
<reference evidence="1" key="1">
    <citation type="submission" date="2020-10" db="EMBL/GenBank/DDBJ databases">
        <authorList>
            <person name="Han B."/>
            <person name="Lu T."/>
            <person name="Zhao Q."/>
            <person name="Huang X."/>
            <person name="Zhao Y."/>
        </authorList>
    </citation>
    <scope>NUCLEOTIDE SEQUENCE</scope>
</reference>
<organism evidence="1 2">
    <name type="scientific">Miscanthus lutarioriparius</name>
    <dbReference type="NCBI Taxonomy" id="422564"/>
    <lineage>
        <taxon>Eukaryota</taxon>
        <taxon>Viridiplantae</taxon>
        <taxon>Streptophyta</taxon>
        <taxon>Embryophyta</taxon>
        <taxon>Tracheophyta</taxon>
        <taxon>Spermatophyta</taxon>
        <taxon>Magnoliopsida</taxon>
        <taxon>Liliopsida</taxon>
        <taxon>Poales</taxon>
        <taxon>Poaceae</taxon>
        <taxon>PACMAD clade</taxon>
        <taxon>Panicoideae</taxon>
        <taxon>Andropogonodae</taxon>
        <taxon>Andropogoneae</taxon>
        <taxon>Saccharinae</taxon>
        <taxon>Miscanthus</taxon>
    </lineage>
</organism>
<dbReference type="PANTHER" id="PTHR33075">
    <property type="entry name" value="OS02G0499800 PROTEIN"/>
    <property type="match status" value="1"/>
</dbReference>
<dbReference type="PANTHER" id="PTHR33075:SF7">
    <property type="entry name" value="OS02G0303350 PROTEIN"/>
    <property type="match status" value="1"/>
</dbReference>
<sequence length="296" mass="32660">MAVSTGLLSLSEAAQGERFAAFVLRSFVRPVSSSSPVHGAFSLLVAFGRCRFRLEESFVAQSLSAILGGPVDSFNVCLVEERIFLFSVSCKETGFEIYKLRAFKCVEFELFFQLFNDSGLSFLGPILAVHWFFLGKKLARNLHMLSCSEAALSGANKIPLRSRSSSKQKQVSKVHRKSVFDRIQFPRRSVFDRLSWDSGKSVKNSSSVKPVFSVHQSAATEMLSNSILPPVHPSTQRQDSHSGGWNLDLNLGLAHNDSGIPTDLAPSATVLCWRCHSSSHPRSARRAPIKCDKCFG</sequence>
<keyword evidence="2" id="KW-1185">Reference proteome</keyword>
<gene>
    <name evidence="1" type="ORF">NCGR_LOCUS53818</name>
</gene>
<proteinExistence type="predicted"/>
<dbReference type="OrthoDB" id="696876at2759"/>